<keyword evidence="8 13" id="KW-1133">Transmembrane helix</keyword>
<dbReference type="Pfam" id="PF00895">
    <property type="entry name" value="ATP-synt_8"/>
    <property type="match status" value="1"/>
</dbReference>
<dbReference type="EMBL" id="KP205431">
    <property type="protein sequence ID" value="AJK90925.1"/>
    <property type="molecule type" value="Genomic_DNA"/>
</dbReference>
<keyword evidence="10 12" id="KW-0496">Mitochondrion</keyword>
<reference evidence="14" key="1">
    <citation type="submission" date="2014-11" db="EMBL/GenBank/DDBJ databases">
        <title>The complete mitogenome of the Delcore Crayfish, Orconectes limosus (Rafinesque, 1817).</title>
        <authorList>
            <person name="Gan H.M."/>
            <person name="Lee Y.P."/>
            <person name="Grandjean F."/>
            <person name="Austin C.M."/>
        </authorList>
    </citation>
    <scope>NUCLEOTIDE SEQUENCE</scope>
    <source>
        <tissue evidence="14">Muscle tissue</tissue>
    </source>
</reference>
<evidence type="ECO:0000256" key="3">
    <source>
        <dbReference type="ARBA" id="ARBA00011291"/>
    </source>
</evidence>
<sequence>MPQMSPLFWVNLYVMFLLSLILVLAVQYFLVIYCQSGLVSDKAQKFEKFWKW</sequence>
<keyword evidence="11 13" id="KW-0472">Membrane</keyword>
<dbReference type="GO" id="GO:0031966">
    <property type="term" value="C:mitochondrial membrane"/>
    <property type="evidence" value="ECO:0007669"/>
    <property type="project" value="UniProtKB-SubCell"/>
</dbReference>
<evidence type="ECO:0000256" key="11">
    <source>
        <dbReference type="ARBA" id="ARBA00023136"/>
    </source>
</evidence>
<feature type="transmembrane region" description="Helical" evidence="13">
    <location>
        <begin position="12"/>
        <end position="34"/>
    </location>
</feature>
<dbReference type="GO" id="GO:0015078">
    <property type="term" value="F:proton transmembrane transporter activity"/>
    <property type="evidence" value="ECO:0007669"/>
    <property type="project" value="InterPro"/>
</dbReference>
<dbReference type="InterPro" id="IPR001421">
    <property type="entry name" value="ATP8_metazoa"/>
</dbReference>
<evidence type="ECO:0000313" key="14">
    <source>
        <dbReference type="EMBL" id="AJK90925.1"/>
    </source>
</evidence>
<evidence type="ECO:0000256" key="6">
    <source>
        <dbReference type="ARBA" id="ARBA00022692"/>
    </source>
</evidence>
<dbReference type="RefSeq" id="YP_009123041.1">
    <property type="nucleotide sequence ID" value="NC_026561.1"/>
</dbReference>
<keyword evidence="5 12" id="KW-0138">CF(0)</keyword>
<evidence type="ECO:0000256" key="5">
    <source>
        <dbReference type="ARBA" id="ARBA00022547"/>
    </source>
</evidence>
<dbReference type="CTD" id="4509"/>
<comment type="similarity">
    <text evidence="2 12">Belongs to the ATPase protein 8 family.</text>
</comment>
<comment type="subcellular location">
    <subcellularLocation>
        <location evidence="1 12">Mitochondrion membrane</location>
        <topology evidence="1 12">Single-pass membrane protein</topology>
    </subcellularLocation>
</comment>
<accession>A0A0C5AR38</accession>
<keyword evidence="9 12" id="KW-0406">Ion transport</keyword>
<proteinExistence type="inferred from homology"/>
<evidence type="ECO:0000256" key="1">
    <source>
        <dbReference type="ARBA" id="ARBA00004304"/>
    </source>
</evidence>
<evidence type="ECO:0000256" key="7">
    <source>
        <dbReference type="ARBA" id="ARBA00022781"/>
    </source>
</evidence>
<evidence type="ECO:0000256" key="12">
    <source>
        <dbReference type="RuleBase" id="RU003661"/>
    </source>
</evidence>
<evidence type="ECO:0000256" key="8">
    <source>
        <dbReference type="ARBA" id="ARBA00022989"/>
    </source>
</evidence>
<evidence type="ECO:0000256" key="4">
    <source>
        <dbReference type="ARBA" id="ARBA00022448"/>
    </source>
</evidence>
<organism evidence="14">
    <name type="scientific">Faxonius limosus</name>
    <name type="common">Spinycheek crayfish</name>
    <name type="synonym">Orconectes limosus</name>
    <dbReference type="NCBI Taxonomy" id="28379"/>
    <lineage>
        <taxon>Eukaryota</taxon>
        <taxon>Metazoa</taxon>
        <taxon>Ecdysozoa</taxon>
        <taxon>Arthropoda</taxon>
        <taxon>Crustacea</taxon>
        <taxon>Multicrustacea</taxon>
        <taxon>Malacostraca</taxon>
        <taxon>Eumalacostraca</taxon>
        <taxon>Eucarida</taxon>
        <taxon>Decapoda</taxon>
        <taxon>Pleocyemata</taxon>
        <taxon>Astacidea</taxon>
        <taxon>Astacoidea</taxon>
        <taxon>Cambaridae</taxon>
        <taxon>Faxonius</taxon>
    </lineage>
</organism>
<keyword evidence="4 12" id="KW-0813">Transport</keyword>
<name>A0A0C5AR38_FAXLI</name>
<keyword evidence="7 12" id="KW-0375">Hydrogen ion transport</keyword>
<protein>
    <recommendedName>
        <fullName evidence="12">ATP synthase complex subunit 8</fullName>
    </recommendedName>
</protein>
<evidence type="ECO:0000256" key="13">
    <source>
        <dbReference type="SAM" id="Phobius"/>
    </source>
</evidence>
<dbReference type="GO" id="GO:0045259">
    <property type="term" value="C:proton-transporting ATP synthase complex"/>
    <property type="evidence" value="ECO:0007669"/>
    <property type="project" value="UniProtKB-KW"/>
</dbReference>
<keyword evidence="6 12" id="KW-0812">Transmembrane</keyword>
<evidence type="ECO:0000256" key="10">
    <source>
        <dbReference type="ARBA" id="ARBA00023128"/>
    </source>
</evidence>
<gene>
    <name evidence="14" type="primary">atp8</name>
</gene>
<comment type="subunit">
    <text evidence="3">F-type ATPases have 2 components, CF(1) - the catalytic core - and CF(0) - the membrane proton channel.</text>
</comment>
<dbReference type="AlphaFoldDB" id="A0A0C5AR38"/>
<evidence type="ECO:0000256" key="2">
    <source>
        <dbReference type="ARBA" id="ARBA00008892"/>
    </source>
</evidence>
<dbReference type="GeneID" id="23630633"/>
<dbReference type="GO" id="GO:0015986">
    <property type="term" value="P:proton motive force-driven ATP synthesis"/>
    <property type="evidence" value="ECO:0007669"/>
    <property type="project" value="InterPro"/>
</dbReference>
<geneLocation type="mitochondrion" evidence="14"/>
<evidence type="ECO:0000256" key="9">
    <source>
        <dbReference type="ARBA" id="ARBA00023065"/>
    </source>
</evidence>